<keyword evidence="3" id="KW-1185">Reference proteome</keyword>
<reference evidence="2 3" key="1">
    <citation type="submission" date="2016-08" db="EMBL/GenBank/DDBJ databases">
        <title>Genome of Bacillus solimangrovi GH2-4.</title>
        <authorList>
            <person name="Lim S."/>
            <person name="Kim B.-C."/>
        </authorList>
    </citation>
    <scope>NUCLEOTIDE SEQUENCE [LARGE SCALE GENOMIC DNA]</scope>
    <source>
        <strain evidence="2 3">GH2-4</strain>
    </source>
</reference>
<dbReference type="InterPro" id="IPR007742">
    <property type="entry name" value="NosD_dom"/>
</dbReference>
<gene>
    <name evidence="2" type="ORF">BFG57_08905</name>
</gene>
<dbReference type="STRING" id="1305675.BFG57_08905"/>
<dbReference type="Gene3D" id="2.160.20.10">
    <property type="entry name" value="Single-stranded right-handed beta-helix, Pectin lyase-like"/>
    <property type="match status" value="1"/>
</dbReference>
<dbReference type="InterPro" id="IPR011050">
    <property type="entry name" value="Pectin_lyase_fold/virulence"/>
</dbReference>
<dbReference type="SUPFAM" id="SSF51126">
    <property type="entry name" value="Pectin lyase-like"/>
    <property type="match status" value="1"/>
</dbReference>
<dbReference type="InterPro" id="IPR012334">
    <property type="entry name" value="Pectin_lyas_fold"/>
</dbReference>
<dbReference type="Pfam" id="PF05048">
    <property type="entry name" value="NosD"/>
    <property type="match status" value="1"/>
</dbReference>
<name>A0A1E5LJ91_9BACI</name>
<dbReference type="SMART" id="SM00710">
    <property type="entry name" value="PbH1"/>
    <property type="match status" value="6"/>
</dbReference>
<comment type="caution">
    <text evidence="2">The sequence shown here is derived from an EMBL/GenBank/DDBJ whole genome shotgun (WGS) entry which is preliminary data.</text>
</comment>
<feature type="domain" description="Periplasmic copper-binding protein NosD beta helix" evidence="1">
    <location>
        <begin position="112"/>
        <end position="305"/>
    </location>
</feature>
<protein>
    <recommendedName>
        <fullName evidence="1">Periplasmic copper-binding protein NosD beta helix domain-containing protein</fullName>
    </recommendedName>
</protein>
<proteinExistence type="predicted"/>
<organism evidence="2 3">
    <name type="scientific">Bacillus solimangrovi</name>
    <dbReference type="NCBI Taxonomy" id="1305675"/>
    <lineage>
        <taxon>Bacteria</taxon>
        <taxon>Bacillati</taxon>
        <taxon>Bacillota</taxon>
        <taxon>Bacilli</taxon>
        <taxon>Bacillales</taxon>
        <taxon>Bacillaceae</taxon>
        <taxon>Bacillus</taxon>
    </lineage>
</organism>
<evidence type="ECO:0000259" key="1">
    <source>
        <dbReference type="Pfam" id="PF05048"/>
    </source>
</evidence>
<evidence type="ECO:0000313" key="3">
    <source>
        <dbReference type="Proteomes" id="UP000095209"/>
    </source>
</evidence>
<dbReference type="OrthoDB" id="2496562at2"/>
<dbReference type="RefSeq" id="WP_069715725.1">
    <property type="nucleotide sequence ID" value="NZ_MJEH01000004.1"/>
</dbReference>
<evidence type="ECO:0000313" key="2">
    <source>
        <dbReference type="EMBL" id="OEH94162.1"/>
    </source>
</evidence>
<dbReference type="Proteomes" id="UP000095209">
    <property type="component" value="Unassembled WGS sequence"/>
</dbReference>
<dbReference type="AlphaFoldDB" id="A0A1E5LJ91"/>
<dbReference type="InterPro" id="IPR006626">
    <property type="entry name" value="PbH1"/>
</dbReference>
<dbReference type="EMBL" id="MJEH01000004">
    <property type="protein sequence ID" value="OEH94162.1"/>
    <property type="molecule type" value="Genomic_DNA"/>
</dbReference>
<sequence>MAIHIVPTDFPTVQQAIDDAGTVAGDSIQILAGTFDGFNVNKPRLKIFGCGIGKTIIAGNSSPADTDGITVNANQTILKGFTVQGFIEGFDSDGIEVNSNNNILIEIESKMNDADGFEIDGESNFLIDCSAVFNGADGFDLDTNHHCVINCESIRNGDEGFEINGDFNKFINNISKEADADGFDVENGNSNTLFRNKVLNNGSDGIEMDDSSNNNNIIENLVCGNEQSGIFLTAGDDEFTVENVIDSNIVRNNGTGGIGSGILVLDNADDNIIRFNKLKNNVPFDIQVVGDVMDNTFDGNICGNSFPDGLCT</sequence>
<accession>A0A1E5LJ91</accession>